<accession>A0A6N2L5M7</accession>
<evidence type="ECO:0000256" key="21">
    <source>
        <dbReference type="SAM" id="MobiDB-lite"/>
    </source>
</evidence>
<keyword evidence="16" id="KW-0675">Receptor</keyword>
<keyword evidence="15" id="KW-1015">Disulfide bond</keyword>
<evidence type="ECO:0000256" key="18">
    <source>
        <dbReference type="ARBA" id="ARBA00047899"/>
    </source>
</evidence>
<dbReference type="PROSITE" id="PS00108">
    <property type="entry name" value="PROTEIN_KINASE_ST"/>
    <property type="match status" value="1"/>
</dbReference>
<dbReference type="CDD" id="cd14066">
    <property type="entry name" value="STKc_IRAK"/>
    <property type="match status" value="1"/>
</dbReference>
<dbReference type="PROSITE" id="PS00107">
    <property type="entry name" value="PROTEIN_KINASE_ATP"/>
    <property type="match status" value="1"/>
</dbReference>
<comment type="catalytic activity">
    <reaction evidence="18">
        <text>L-threonyl-[protein] + ATP = O-phospho-L-threonyl-[protein] + ADP + H(+)</text>
        <dbReference type="Rhea" id="RHEA:46608"/>
        <dbReference type="Rhea" id="RHEA-COMP:11060"/>
        <dbReference type="Rhea" id="RHEA-COMP:11605"/>
        <dbReference type="ChEBI" id="CHEBI:15378"/>
        <dbReference type="ChEBI" id="CHEBI:30013"/>
        <dbReference type="ChEBI" id="CHEBI:30616"/>
        <dbReference type="ChEBI" id="CHEBI:61977"/>
        <dbReference type="ChEBI" id="CHEBI:456216"/>
        <dbReference type="EC" id="2.7.11.1"/>
    </reaction>
</comment>
<dbReference type="Pfam" id="PF00560">
    <property type="entry name" value="LRR_1"/>
    <property type="match status" value="2"/>
</dbReference>
<evidence type="ECO:0000256" key="6">
    <source>
        <dbReference type="ARBA" id="ARBA00022679"/>
    </source>
</evidence>
<comment type="catalytic activity">
    <reaction evidence="19">
        <text>L-seryl-[protein] + ATP = O-phospho-L-seryl-[protein] + ADP + H(+)</text>
        <dbReference type="Rhea" id="RHEA:17989"/>
        <dbReference type="Rhea" id="RHEA-COMP:9863"/>
        <dbReference type="Rhea" id="RHEA-COMP:11604"/>
        <dbReference type="ChEBI" id="CHEBI:15378"/>
        <dbReference type="ChEBI" id="CHEBI:29999"/>
        <dbReference type="ChEBI" id="CHEBI:30616"/>
        <dbReference type="ChEBI" id="CHEBI:83421"/>
        <dbReference type="ChEBI" id="CHEBI:456216"/>
        <dbReference type="EC" id="2.7.11.1"/>
    </reaction>
</comment>
<evidence type="ECO:0000256" key="23">
    <source>
        <dbReference type="SAM" id="SignalP"/>
    </source>
</evidence>
<dbReference type="GO" id="GO:0004674">
    <property type="term" value="F:protein serine/threonine kinase activity"/>
    <property type="evidence" value="ECO:0007669"/>
    <property type="project" value="UniProtKB-KW"/>
</dbReference>
<feature type="region of interest" description="Disordered" evidence="21">
    <location>
        <begin position="456"/>
        <end position="511"/>
    </location>
</feature>
<evidence type="ECO:0000313" key="25">
    <source>
        <dbReference type="EMBL" id="VFU36426.1"/>
    </source>
</evidence>
<evidence type="ECO:0000256" key="12">
    <source>
        <dbReference type="ARBA" id="ARBA00022840"/>
    </source>
</evidence>
<keyword evidence="4" id="KW-0723">Serine/threonine-protein kinase</keyword>
<evidence type="ECO:0000256" key="10">
    <source>
        <dbReference type="ARBA" id="ARBA00022741"/>
    </source>
</evidence>
<keyword evidence="10 20" id="KW-0547">Nucleotide-binding</keyword>
<evidence type="ECO:0000256" key="9">
    <source>
        <dbReference type="ARBA" id="ARBA00022737"/>
    </source>
</evidence>
<evidence type="ECO:0000256" key="7">
    <source>
        <dbReference type="ARBA" id="ARBA00022692"/>
    </source>
</evidence>
<evidence type="ECO:0000256" key="15">
    <source>
        <dbReference type="ARBA" id="ARBA00023157"/>
    </source>
</evidence>
<name>A0A6N2L5M7_SALVM</name>
<dbReference type="Pfam" id="PF08263">
    <property type="entry name" value="LRRNT_2"/>
    <property type="match status" value="2"/>
</dbReference>
<dbReference type="InterPro" id="IPR001245">
    <property type="entry name" value="Ser-Thr/Tyr_kinase_cat_dom"/>
</dbReference>
<evidence type="ECO:0000256" key="5">
    <source>
        <dbReference type="ARBA" id="ARBA00022614"/>
    </source>
</evidence>
<dbReference type="EMBL" id="CAADRP010001113">
    <property type="protein sequence ID" value="VFU36426.1"/>
    <property type="molecule type" value="Genomic_DNA"/>
</dbReference>
<gene>
    <name evidence="25" type="ORF">SVIM_LOCUS183353</name>
</gene>
<evidence type="ECO:0000256" key="1">
    <source>
        <dbReference type="ARBA" id="ARBA00004167"/>
    </source>
</evidence>
<dbReference type="SMART" id="SM00369">
    <property type="entry name" value="LRR_TYP"/>
    <property type="match status" value="4"/>
</dbReference>
<dbReference type="InterPro" id="IPR011009">
    <property type="entry name" value="Kinase-like_dom_sf"/>
</dbReference>
<protein>
    <recommendedName>
        <fullName evidence="3">non-specific serine/threonine protein kinase</fullName>
        <ecNumber evidence="3">2.7.11.1</ecNumber>
    </recommendedName>
</protein>
<sequence length="971" mass="105102">MESESVMLCNIVLFLFGFVTLCYSFTDPQDLKILLDFQKGLDNPELLKWPAKGNDPCGPPSWPHVFCSDGRVSQIQVQNMGLKGPLPQNFNQLSKLYNIGLQRNNFNGKLPTFKGLSELVYAFLNGNNFDTIPSDFFEGLSSLAVLALDGNPLNESTGWSLPSELASSVQLTKISVSSCNLAGPLPDFLGSMPSLTNLELSYNRLSGEIPSRFGQSLMSILLLNNQEGGGMSGSIDVIANMTSLSQLWLHGNSFSGTIPEKIGDLSLLRDLNVNGNKLVGYIPQSLANMQLENLDLNNNQLMGPVPEFKAGKVSYDSNPLCQSKPGVECAPEVYALLDFLSGLNYPSNIAPRWSGNDPCHGPWMGLNCDSNSKVSVINLPRRNLTGTLSPSIAKLDSLVQIGLGGNDIEGTIPSNLTNLKSLRLFDVSENNLGPPLPKFQNSVTLVVDGNPLLVGGNQIQQSPSPASSIPPVSLTPPGSAQPSPFTMPSSPPSPTSSSLANPSASVEVPGQTKRKFERTKLVIVGGILACSLLALVLIALCLYSCFKKKSETSNAPNSIVFHPRDPSDSENTVKIAVSNIAGSMSTQTGTSSVSNTSNLTESPHVIEAGNVIISVQVLRKVTDNFAQKNQLGSGGFGTVYKGELEDGTKIAVKRMEAGVASGKAVDEFQAEIAVLSKVRHRHLVSLLGYSIEGNERLLVYEYMSEGALSMHLFHWKKLNLEPLSWTRRLSIALDVARGMEYLHSMARQTFIHRDLKSSNILLGDDFRAKVSDFGLVKLAPDGEKSVVTRLAGTFGYLAPEYAVMGKITTKADVFSYGVVLMELLTGLTALGEERSEESRYLAEWFWKIKSSKEKLIASIDPTLNANEEIFESIYTIAELAGHCTCREPNHRPDMGHAVNVLAPLVEKWKPINDESGDFSGVDYSLPLPEMLKVWQDGESTGLSHTSLNDSKSSIPARPTGFAESFTSADGR</sequence>
<evidence type="ECO:0000256" key="22">
    <source>
        <dbReference type="SAM" id="Phobius"/>
    </source>
</evidence>
<keyword evidence="8 23" id="KW-0732">Signal</keyword>
<dbReference type="InterPro" id="IPR008271">
    <property type="entry name" value="Ser/Thr_kinase_AS"/>
</dbReference>
<dbReference type="InterPro" id="IPR003591">
    <property type="entry name" value="Leu-rich_rpt_typical-subtyp"/>
</dbReference>
<dbReference type="PANTHER" id="PTHR47986">
    <property type="entry name" value="OSJNBA0070M12.3 PROTEIN"/>
    <property type="match status" value="1"/>
</dbReference>
<dbReference type="PROSITE" id="PS50011">
    <property type="entry name" value="PROTEIN_KINASE_DOM"/>
    <property type="match status" value="1"/>
</dbReference>
<keyword evidence="12 20" id="KW-0067">ATP-binding</keyword>
<feature type="compositionally biased region" description="Low complexity" evidence="21">
    <location>
        <begin position="495"/>
        <end position="505"/>
    </location>
</feature>
<dbReference type="InterPro" id="IPR013210">
    <property type="entry name" value="LRR_N_plant-typ"/>
</dbReference>
<dbReference type="InterPro" id="IPR001611">
    <property type="entry name" value="Leu-rich_rpt"/>
</dbReference>
<evidence type="ECO:0000256" key="19">
    <source>
        <dbReference type="ARBA" id="ARBA00048679"/>
    </source>
</evidence>
<evidence type="ECO:0000256" key="13">
    <source>
        <dbReference type="ARBA" id="ARBA00022989"/>
    </source>
</evidence>
<evidence type="ECO:0000259" key="24">
    <source>
        <dbReference type="PROSITE" id="PS50011"/>
    </source>
</evidence>
<dbReference type="SUPFAM" id="SSF52058">
    <property type="entry name" value="L domain-like"/>
    <property type="match status" value="1"/>
</dbReference>
<dbReference type="FunFam" id="3.30.200.20:FF:000226">
    <property type="entry name" value="receptor protein kinase TMK1"/>
    <property type="match status" value="1"/>
</dbReference>
<keyword evidence="6" id="KW-0808">Transferase</keyword>
<dbReference type="FunFam" id="3.80.10.10:FF:000190">
    <property type="entry name" value="Receptor-like kinase TMK4"/>
    <property type="match status" value="1"/>
</dbReference>
<dbReference type="AlphaFoldDB" id="A0A6N2L5M7"/>
<dbReference type="FunFam" id="1.10.510.10:FF:000198">
    <property type="entry name" value="receptor protein kinase TMK1"/>
    <property type="match status" value="1"/>
</dbReference>
<feature type="signal peptide" evidence="23">
    <location>
        <begin position="1"/>
        <end position="24"/>
    </location>
</feature>
<dbReference type="GO" id="GO:0005524">
    <property type="term" value="F:ATP binding"/>
    <property type="evidence" value="ECO:0007669"/>
    <property type="project" value="UniProtKB-UniRule"/>
</dbReference>
<feature type="transmembrane region" description="Helical" evidence="22">
    <location>
        <begin position="521"/>
        <end position="543"/>
    </location>
</feature>
<evidence type="ECO:0000256" key="4">
    <source>
        <dbReference type="ARBA" id="ARBA00022527"/>
    </source>
</evidence>
<comment type="similarity">
    <text evidence="2">Belongs to the protein kinase superfamily. Ser/Thr protein kinase family.</text>
</comment>
<keyword evidence="5" id="KW-0433">Leucine-rich repeat</keyword>
<evidence type="ECO:0000256" key="17">
    <source>
        <dbReference type="ARBA" id="ARBA00023180"/>
    </source>
</evidence>
<evidence type="ECO:0000256" key="8">
    <source>
        <dbReference type="ARBA" id="ARBA00022729"/>
    </source>
</evidence>
<feature type="chain" id="PRO_5026909980" description="non-specific serine/threonine protein kinase" evidence="23">
    <location>
        <begin position="25"/>
        <end position="971"/>
    </location>
</feature>
<dbReference type="InterPro" id="IPR017441">
    <property type="entry name" value="Protein_kinase_ATP_BS"/>
</dbReference>
<feature type="compositionally biased region" description="Low complexity" evidence="21">
    <location>
        <begin position="458"/>
        <end position="471"/>
    </location>
</feature>
<organism evidence="25">
    <name type="scientific">Salix viminalis</name>
    <name type="common">Common osier</name>
    <name type="synonym">Basket willow</name>
    <dbReference type="NCBI Taxonomy" id="40686"/>
    <lineage>
        <taxon>Eukaryota</taxon>
        <taxon>Viridiplantae</taxon>
        <taxon>Streptophyta</taxon>
        <taxon>Embryophyta</taxon>
        <taxon>Tracheophyta</taxon>
        <taxon>Spermatophyta</taxon>
        <taxon>Magnoliopsida</taxon>
        <taxon>eudicotyledons</taxon>
        <taxon>Gunneridae</taxon>
        <taxon>Pentapetalae</taxon>
        <taxon>rosids</taxon>
        <taxon>fabids</taxon>
        <taxon>Malpighiales</taxon>
        <taxon>Salicaceae</taxon>
        <taxon>Saliceae</taxon>
        <taxon>Salix</taxon>
    </lineage>
</organism>
<reference evidence="25" key="1">
    <citation type="submission" date="2019-03" db="EMBL/GenBank/DDBJ databases">
        <authorList>
            <person name="Mank J."/>
            <person name="Almeida P."/>
        </authorList>
    </citation>
    <scope>NUCLEOTIDE SEQUENCE</scope>
    <source>
        <strain evidence="25">78183</strain>
    </source>
</reference>
<dbReference type="SMART" id="SM00220">
    <property type="entry name" value="S_TKc"/>
    <property type="match status" value="1"/>
</dbReference>
<dbReference type="EC" id="2.7.11.1" evidence="3"/>
<feature type="domain" description="Protein kinase" evidence="24">
    <location>
        <begin position="625"/>
        <end position="905"/>
    </location>
</feature>
<keyword evidence="17" id="KW-0325">Glycoprotein</keyword>
<dbReference type="InterPro" id="IPR032675">
    <property type="entry name" value="LRR_dom_sf"/>
</dbReference>
<evidence type="ECO:0000256" key="16">
    <source>
        <dbReference type="ARBA" id="ARBA00023170"/>
    </source>
</evidence>
<keyword evidence="11" id="KW-0418">Kinase</keyword>
<evidence type="ECO:0000256" key="14">
    <source>
        <dbReference type="ARBA" id="ARBA00023136"/>
    </source>
</evidence>
<keyword evidence="14 22" id="KW-0472">Membrane</keyword>
<keyword evidence="13 22" id="KW-1133">Transmembrane helix</keyword>
<comment type="subcellular location">
    <subcellularLocation>
        <location evidence="1">Membrane</location>
        <topology evidence="1">Single-pass membrane protein</topology>
    </subcellularLocation>
</comment>
<feature type="compositionally biased region" description="Polar residues" evidence="21">
    <location>
        <begin position="941"/>
        <end position="953"/>
    </location>
</feature>
<feature type="binding site" evidence="20">
    <location>
        <position position="653"/>
    </location>
    <ligand>
        <name>ATP</name>
        <dbReference type="ChEBI" id="CHEBI:30616"/>
    </ligand>
</feature>
<dbReference type="Gene3D" id="3.30.200.20">
    <property type="entry name" value="Phosphorylase Kinase, domain 1"/>
    <property type="match status" value="1"/>
</dbReference>
<dbReference type="Pfam" id="PF07714">
    <property type="entry name" value="PK_Tyr_Ser-Thr"/>
    <property type="match status" value="1"/>
</dbReference>
<proteinExistence type="inferred from homology"/>
<dbReference type="InterPro" id="IPR000719">
    <property type="entry name" value="Prot_kinase_dom"/>
</dbReference>
<dbReference type="Gene3D" id="3.80.10.10">
    <property type="entry name" value="Ribonuclease Inhibitor"/>
    <property type="match status" value="2"/>
</dbReference>
<keyword evidence="7 22" id="KW-0812">Transmembrane</keyword>
<keyword evidence="9" id="KW-0677">Repeat</keyword>
<evidence type="ECO:0000256" key="3">
    <source>
        <dbReference type="ARBA" id="ARBA00012513"/>
    </source>
</evidence>
<dbReference type="FunFam" id="3.80.10.10:FF:000129">
    <property type="entry name" value="Leucine-rich repeat receptor-like kinase"/>
    <property type="match status" value="1"/>
</dbReference>
<dbReference type="PANTHER" id="PTHR47986:SF1">
    <property type="entry name" value="OS04G0685900 PROTEIN"/>
    <property type="match status" value="1"/>
</dbReference>
<feature type="region of interest" description="Disordered" evidence="21">
    <location>
        <begin position="941"/>
        <end position="971"/>
    </location>
</feature>
<evidence type="ECO:0000256" key="11">
    <source>
        <dbReference type="ARBA" id="ARBA00022777"/>
    </source>
</evidence>
<dbReference type="GO" id="GO:0016020">
    <property type="term" value="C:membrane"/>
    <property type="evidence" value="ECO:0007669"/>
    <property type="project" value="UniProtKB-SubCell"/>
</dbReference>
<evidence type="ECO:0000256" key="20">
    <source>
        <dbReference type="PROSITE-ProRule" id="PRU10141"/>
    </source>
</evidence>
<dbReference type="Gene3D" id="1.10.510.10">
    <property type="entry name" value="Transferase(Phosphotransferase) domain 1"/>
    <property type="match status" value="1"/>
</dbReference>
<dbReference type="SUPFAM" id="SSF56112">
    <property type="entry name" value="Protein kinase-like (PK-like)"/>
    <property type="match status" value="1"/>
</dbReference>
<evidence type="ECO:0000256" key="2">
    <source>
        <dbReference type="ARBA" id="ARBA00008684"/>
    </source>
</evidence>
<dbReference type="InterPro" id="IPR052422">
    <property type="entry name" value="Auxin_Ser/Thr_Kinase"/>
</dbReference>